<comment type="caution">
    <text evidence="2">The sequence shown here is derived from an EMBL/GenBank/DDBJ whole genome shotgun (WGS) entry which is preliminary data.</text>
</comment>
<feature type="region of interest" description="Disordered" evidence="1">
    <location>
        <begin position="120"/>
        <end position="142"/>
    </location>
</feature>
<gene>
    <name evidence="2" type="ORF">CDV31_017044</name>
</gene>
<accession>A0A428RUX4</accession>
<dbReference type="AlphaFoldDB" id="A0A428RUX4"/>
<evidence type="ECO:0000313" key="3">
    <source>
        <dbReference type="Proteomes" id="UP000288429"/>
    </source>
</evidence>
<feature type="compositionally biased region" description="Polar residues" evidence="1">
    <location>
        <begin position="125"/>
        <end position="135"/>
    </location>
</feature>
<organism evidence="2 3">
    <name type="scientific">Fusarium ambrosium</name>
    <dbReference type="NCBI Taxonomy" id="131363"/>
    <lineage>
        <taxon>Eukaryota</taxon>
        <taxon>Fungi</taxon>
        <taxon>Dikarya</taxon>
        <taxon>Ascomycota</taxon>
        <taxon>Pezizomycotina</taxon>
        <taxon>Sordariomycetes</taxon>
        <taxon>Hypocreomycetidae</taxon>
        <taxon>Hypocreales</taxon>
        <taxon>Nectriaceae</taxon>
        <taxon>Fusarium</taxon>
        <taxon>Fusarium solani species complex</taxon>
    </lineage>
</organism>
<name>A0A428RUX4_9HYPO</name>
<evidence type="ECO:0000256" key="1">
    <source>
        <dbReference type="SAM" id="MobiDB-lite"/>
    </source>
</evidence>
<dbReference type="EMBL" id="NIZV01000763">
    <property type="protein sequence ID" value="RSL81338.1"/>
    <property type="molecule type" value="Genomic_DNA"/>
</dbReference>
<evidence type="ECO:0000313" key="2">
    <source>
        <dbReference type="EMBL" id="RSL81338.1"/>
    </source>
</evidence>
<protein>
    <submittedName>
        <fullName evidence="2">Uncharacterized protein</fullName>
    </submittedName>
</protein>
<sequence>MGTKRKHEGQHMHSSTRVEQKYIENLISLEFHFLPPEDIQKALDTNKYDLRRSYLELSDMVNYWDVDDPPWAVKCTAANTSREAETCLMDIRLNDAIRREMNITLQALREERRERLRSRIADLATTGSKQRTSPGPRSDENSAECECYFGSFPRSGMTRCNAEKSHKIGNVALDRNDGDLAALDGYSLEIVELIQNPLIYESLVPLKIRNGILRSPNERKFPHKLDIIFPWRFRGT</sequence>
<dbReference type="Proteomes" id="UP000288429">
    <property type="component" value="Unassembled WGS sequence"/>
</dbReference>
<reference evidence="2 3" key="1">
    <citation type="submission" date="2017-06" db="EMBL/GenBank/DDBJ databases">
        <title>Cmopartive genomic analysis of Ambrosia Fusariam Clade fungi.</title>
        <authorList>
            <person name="Stajich J.E."/>
            <person name="Carrillo J."/>
            <person name="Kijimoto T."/>
            <person name="Eskalen A."/>
            <person name="O'Donnell K."/>
            <person name="Kasson M."/>
        </authorList>
    </citation>
    <scope>NUCLEOTIDE SEQUENCE [LARGE SCALE GENOMIC DNA]</scope>
    <source>
        <strain evidence="2 3">NRRL 20438</strain>
    </source>
</reference>
<keyword evidence="3" id="KW-1185">Reference proteome</keyword>
<feature type="non-terminal residue" evidence="2">
    <location>
        <position position="236"/>
    </location>
</feature>
<proteinExistence type="predicted"/>